<reference evidence="6 7" key="1">
    <citation type="submission" date="2024-07" db="EMBL/GenBank/DDBJ databases">
        <title>Section-level genome sequencing and comparative genomics of Aspergillus sections Usti and Cavernicolus.</title>
        <authorList>
            <consortium name="Lawrence Berkeley National Laboratory"/>
            <person name="Nybo J.L."/>
            <person name="Vesth T.C."/>
            <person name="Theobald S."/>
            <person name="Frisvad J.C."/>
            <person name="Larsen T.O."/>
            <person name="Kjaerboelling I."/>
            <person name="Rothschild-Mancinelli K."/>
            <person name="Lyhne E.K."/>
            <person name="Kogle M.E."/>
            <person name="Barry K."/>
            <person name="Clum A."/>
            <person name="Na H."/>
            <person name="Ledsgaard L."/>
            <person name="Lin J."/>
            <person name="Lipzen A."/>
            <person name="Kuo A."/>
            <person name="Riley R."/>
            <person name="Mondo S."/>
            <person name="Labutti K."/>
            <person name="Haridas S."/>
            <person name="Pangalinan J."/>
            <person name="Salamov A.A."/>
            <person name="Simmons B.A."/>
            <person name="Magnuson J.K."/>
            <person name="Chen J."/>
            <person name="Drula E."/>
            <person name="Henrissat B."/>
            <person name="Wiebenga A."/>
            <person name="Lubbers R.J."/>
            <person name="Gomes A.C."/>
            <person name="Makela M.R."/>
            <person name="Stajich J."/>
            <person name="Grigoriev I.V."/>
            <person name="Mortensen U.H."/>
            <person name="De Vries R.P."/>
            <person name="Baker S.E."/>
            <person name="Andersen M.R."/>
        </authorList>
    </citation>
    <scope>NUCLEOTIDE SEQUENCE [LARGE SCALE GENOMIC DNA]</scope>
    <source>
        <strain evidence="6 7">CBS 588.65</strain>
    </source>
</reference>
<protein>
    <submittedName>
        <fullName evidence="6">Uncharacterized protein</fullName>
    </submittedName>
</protein>
<evidence type="ECO:0000256" key="2">
    <source>
        <dbReference type="ARBA" id="ARBA00022692"/>
    </source>
</evidence>
<keyword evidence="2 5" id="KW-0812">Transmembrane</keyword>
<comment type="caution">
    <text evidence="6">The sequence shown here is derived from an EMBL/GenBank/DDBJ whole genome shotgun (WGS) entry which is preliminary data.</text>
</comment>
<name>A0ABR4H4H6_9EURO</name>
<dbReference type="PANTHER" id="PTHR31465:SF9">
    <property type="entry name" value="SPHINGOID LONG-CHAIN BASE TRANSPORTER RSB1"/>
    <property type="match status" value="1"/>
</dbReference>
<dbReference type="PANTHER" id="PTHR31465">
    <property type="entry name" value="PROTEIN RTA1-RELATED"/>
    <property type="match status" value="1"/>
</dbReference>
<dbReference type="Pfam" id="PF04479">
    <property type="entry name" value="RTA1"/>
    <property type="match status" value="1"/>
</dbReference>
<evidence type="ECO:0000256" key="5">
    <source>
        <dbReference type="SAM" id="Phobius"/>
    </source>
</evidence>
<dbReference type="InterPro" id="IPR007568">
    <property type="entry name" value="RTA1"/>
</dbReference>
<organism evidence="6 7">
    <name type="scientific">Aspergillus granulosus</name>
    <dbReference type="NCBI Taxonomy" id="176169"/>
    <lineage>
        <taxon>Eukaryota</taxon>
        <taxon>Fungi</taxon>
        <taxon>Dikarya</taxon>
        <taxon>Ascomycota</taxon>
        <taxon>Pezizomycotina</taxon>
        <taxon>Eurotiomycetes</taxon>
        <taxon>Eurotiomycetidae</taxon>
        <taxon>Eurotiales</taxon>
        <taxon>Aspergillaceae</taxon>
        <taxon>Aspergillus</taxon>
        <taxon>Aspergillus subgen. Nidulantes</taxon>
    </lineage>
</organism>
<dbReference type="Proteomes" id="UP001610334">
    <property type="component" value="Unassembled WGS sequence"/>
</dbReference>
<sequence>MADSQHFITFGPNANCTLELCSIEQSVYGYRPSLPANIVFIVLFNLAMFIHIYLAARWKSWWYMWCMILGCAHETAGYIGRVLMYHNPWSFAAFILQIICITQAPVFFCAAIYVTLAQM</sequence>
<keyword evidence="7" id="KW-1185">Reference proteome</keyword>
<proteinExistence type="predicted"/>
<keyword evidence="4 5" id="KW-0472">Membrane</keyword>
<evidence type="ECO:0000256" key="1">
    <source>
        <dbReference type="ARBA" id="ARBA00004141"/>
    </source>
</evidence>
<gene>
    <name evidence="6" type="ORF">BJX63DRAFT_402413</name>
</gene>
<feature type="transmembrane region" description="Helical" evidence="5">
    <location>
        <begin position="91"/>
        <end position="116"/>
    </location>
</feature>
<evidence type="ECO:0000313" key="7">
    <source>
        <dbReference type="Proteomes" id="UP001610334"/>
    </source>
</evidence>
<evidence type="ECO:0000313" key="6">
    <source>
        <dbReference type="EMBL" id="KAL2810351.1"/>
    </source>
</evidence>
<feature type="transmembrane region" description="Helical" evidence="5">
    <location>
        <begin position="61"/>
        <end position="79"/>
    </location>
</feature>
<feature type="transmembrane region" description="Helical" evidence="5">
    <location>
        <begin position="34"/>
        <end position="54"/>
    </location>
</feature>
<evidence type="ECO:0000256" key="4">
    <source>
        <dbReference type="ARBA" id="ARBA00023136"/>
    </source>
</evidence>
<comment type="subcellular location">
    <subcellularLocation>
        <location evidence="1">Membrane</location>
        <topology evidence="1">Multi-pass membrane protein</topology>
    </subcellularLocation>
</comment>
<dbReference type="EMBL" id="JBFXLT010000073">
    <property type="protein sequence ID" value="KAL2810351.1"/>
    <property type="molecule type" value="Genomic_DNA"/>
</dbReference>
<evidence type="ECO:0000256" key="3">
    <source>
        <dbReference type="ARBA" id="ARBA00022989"/>
    </source>
</evidence>
<keyword evidence="3 5" id="KW-1133">Transmembrane helix</keyword>
<accession>A0ABR4H4H6</accession>